<dbReference type="GO" id="GO:0005886">
    <property type="term" value="C:plasma membrane"/>
    <property type="evidence" value="ECO:0007669"/>
    <property type="project" value="TreeGrafter"/>
</dbReference>
<evidence type="ECO:0000256" key="5">
    <source>
        <dbReference type="ARBA" id="ARBA00023065"/>
    </source>
</evidence>
<dbReference type="HOGENOM" id="CLU_627363_0_0_1"/>
<sequence>MSSHDEGVSNDKNFLNPDGIEPEKFEKFEKSEEITVEEEKCGLIRKNGHRITVDSEKKRTLPNWLDRPYHIWRDQFQQDKCCPKKRVKQEAISSFIITCLINSALLSFIIFGSHLFQLKNSASNEEPSYLDGLLFCITTLSTIGYGNLVPFTTQGKWICLGYCAVGIPLFFMTIARNTMLVVDACNVFHRSFSKKPDPNSDFRWTTSAILLALHCFIGALIFSYWIDELPFLDAFYFSFISITTIGYGDYSPTPDGVFQYLVVILYLCTGVATMLMFFAPLQRGIQWIHYYGRKMSDTEEAEIWYGGQMMTVKELVELVARKFGSTPEKLREVLHDLDKILEVAIQEAEEDDEEDDDQCQLTKNSAGTLSPPAPRKKTIFLSGSSQEGEDYQNTVHSFTSSNQRSIPKDTELAILALGTIQHHLRKPSVRAGSHHFKVQMPKPASDTTIEARMHATSLDLRKKAHRVNSDGRFLVQQEV</sequence>
<accession>E3NE24</accession>
<dbReference type="SUPFAM" id="SSF81324">
    <property type="entry name" value="Voltage-gated potassium channels"/>
    <property type="match status" value="2"/>
</dbReference>
<dbReference type="OrthoDB" id="297496at2759"/>
<evidence type="ECO:0000256" key="1">
    <source>
        <dbReference type="ARBA" id="ARBA00004141"/>
    </source>
</evidence>
<dbReference type="InParanoid" id="E3NE24"/>
<dbReference type="Pfam" id="PF07885">
    <property type="entry name" value="Ion_trans_2"/>
    <property type="match status" value="2"/>
</dbReference>
<evidence type="ECO:0000313" key="12">
    <source>
        <dbReference type="EMBL" id="EFO94264.1"/>
    </source>
</evidence>
<evidence type="ECO:0000256" key="3">
    <source>
        <dbReference type="ARBA" id="ARBA00022692"/>
    </source>
</evidence>
<keyword evidence="3 8" id="KW-0812">Transmembrane</keyword>
<dbReference type="CTD" id="9822677"/>
<dbReference type="STRING" id="31234.E3NE24"/>
<feature type="transmembrane region" description="Helical" evidence="10">
    <location>
        <begin position="202"/>
        <end position="222"/>
    </location>
</feature>
<keyword evidence="7 8" id="KW-0407">Ion channel</keyword>
<feature type="domain" description="Potassium channel" evidence="11">
    <location>
        <begin position="211"/>
        <end position="282"/>
    </location>
</feature>
<dbReference type="EMBL" id="DS268616">
    <property type="protein sequence ID" value="EFO94264.1"/>
    <property type="molecule type" value="Genomic_DNA"/>
</dbReference>
<dbReference type="GO" id="GO:0015271">
    <property type="term" value="F:outward rectifier potassium channel activity"/>
    <property type="evidence" value="ECO:0007669"/>
    <property type="project" value="TreeGrafter"/>
</dbReference>
<evidence type="ECO:0000313" key="13">
    <source>
        <dbReference type="Proteomes" id="UP000008281"/>
    </source>
</evidence>
<evidence type="ECO:0000256" key="6">
    <source>
        <dbReference type="ARBA" id="ARBA00023136"/>
    </source>
</evidence>
<keyword evidence="4 10" id="KW-1133">Transmembrane helix</keyword>
<feature type="transmembrane region" description="Helical" evidence="10">
    <location>
        <begin position="260"/>
        <end position="281"/>
    </location>
</feature>
<feature type="region of interest" description="Disordered" evidence="9">
    <location>
        <begin position="348"/>
        <end position="376"/>
    </location>
</feature>
<evidence type="ECO:0000256" key="7">
    <source>
        <dbReference type="ARBA" id="ARBA00023303"/>
    </source>
</evidence>
<dbReference type="eggNOG" id="KOG1418">
    <property type="taxonomic scope" value="Eukaryota"/>
</dbReference>
<dbReference type="RefSeq" id="XP_003093363.2">
    <property type="nucleotide sequence ID" value="XM_003093315.2"/>
</dbReference>
<feature type="transmembrane region" description="Helical" evidence="10">
    <location>
        <begin position="229"/>
        <end position="248"/>
    </location>
</feature>
<keyword evidence="6 10" id="KW-0472">Membrane</keyword>
<dbReference type="GO" id="GO:0030322">
    <property type="term" value="P:stabilization of membrane potential"/>
    <property type="evidence" value="ECO:0007669"/>
    <property type="project" value="TreeGrafter"/>
</dbReference>
<feature type="transmembrane region" description="Helical" evidence="10">
    <location>
        <begin position="128"/>
        <end position="148"/>
    </location>
</feature>
<evidence type="ECO:0000256" key="8">
    <source>
        <dbReference type="RuleBase" id="RU003857"/>
    </source>
</evidence>
<keyword evidence="13" id="KW-1185">Reference proteome</keyword>
<protein>
    <submittedName>
        <fullName evidence="12">CRE-TWK-1 protein</fullName>
    </submittedName>
</protein>
<keyword evidence="5 8" id="KW-0406">Ion transport</keyword>
<dbReference type="InterPro" id="IPR003280">
    <property type="entry name" value="2pore_dom_K_chnl"/>
</dbReference>
<dbReference type="OMA" id="WIHYYGR"/>
<feature type="transmembrane region" description="Helical" evidence="10">
    <location>
        <begin position="94"/>
        <end position="116"/>
    </location>
</feature>
<gene>
    <name evidence="12" type="primary">Cre-twk-1</name>
    <name evidence="12" type="ORF">CRE_30182</name>
</gene>
<organism evidence="13">
    <name type="scientific">Caenorhabditis remanei</name>
    <name type="common">Caenorhabditis vulgaris</name>
    <dbReference type="NCBI Taxonomy" id="31234"/>
    <lineage>
        <taxon>Eukaryota</taxon>
        <taxon>Metazoa</taxon>
        <taxon>Ecdysozoa</taxon>
        <taxon>Nematoda</taxon>
        <taxon>Chromadorea</taxon>
        <taxon>Rhabditida</taxon>
        <taxon>Rhabditina</taxon>
        <taxon>Rhabditomorpha</taxon>
        <taxon>Rhabditoidea</taxon>
        <taxon>Rhabditidae</taxon>
        <taxon>Peloderinae</taxon>
        <taxon>Caenorhabditis</taxon>
    </lineage>
</organism>
<dbReference type="Proteomes" id="UP000008281">
    <property type="component" value="Unassembled WGS sequence"/>
</dbReference>
<dbReference type="PRINTS" id="PR01333">
    <property type="entry name" value="2POREKCHANEL"/>
</dbReference>
<evidence type="ECO:0000259" key="11">
    <source>
        <dbReference type="Pfam" id="PF07885"/>
    </source>
</evidence>
<evidence type="ECO:0000256" key="2">
    <source>
        <dbReference type="ARBA" id="ARBA00022448"/>
    </source>
</evidence>
<feature type="domain" description="Potassium channel" evidence="11">
    <location>
        <begin position="106"/>
        <end position="179"/>
    </location>
</feature>
<name>E3NE24_CAERE</name>
<dbReference type="AlphaFoldDB" id="E3NE24"/>
<dbReference type="GO" id="GO:0022841">
    <property type="term" value="F:potassium ion leak channel activity"/>
    <property type="evidence" value="ECO:0007669"/>
    <property type="project" value="TreeGrafter"/>
</dbReference>
<dbReference type="KEGG" id="crq:GCK72_000170"/>
<dbReference type="InterPro" id="IPR013099">
    <property type="entry name" value="K_chnl_dom"/>
</dbReference>
<proteinExistence type="inferred from homology"/>
<evidence type="ECO:0000256" key="10">
    <source>
        <dbReference type="SAM" id="Phobius"/>
    </source>
</evidence>
<comment type="subcellular location">
    <subcellularLocation>
        <location evidence="1">Membrane</location>
        <topology evidence="1">Multi-pass membrane protein</topology>
    </subcellularLocation>
</comment>
<evidence type="ECO:0000256" key="9">
    <source>
        <dbReference type="SAM" id="MobiDB-lite"/>
    </source>
</evidence>
<comment type="similarity">
    <text evidence="8">Belongs to the two pore domain potassium channel (TC 1.A.1.8) family.</text>
</comment>
<dbReference type="Gene3D" id="1.10.287.70">
    <property type="match status" value="2"/>
</dbReference>
<dbReference type="GeneID" id="9822677"/>
<keyword evidence="2 8" id="KW-0813">Transport</keyword>
<feature type="region of interest" description="Disordered" evidence="9">
    <location>
        <begin position="1"/>
        <end position="22"/>
    </location>
</feature>
<evidence type="ECO:0000256" key="4">
    <source>
        <dbReference type="ARBA" id="ARBA00022989"/>
    </source>
</evidence>
<feature type="compositionally biased region" description="Polar residues" evidence="9">
    <location>
        <begin position="359"/>
        <end position="368"/>
    </location>
</feature>
<reference evidence="12" key="1">
    <citation type="submission" date="2007-07" db="EMBL/GenBank/DDBJ databases">
        <title>PCAP assembly of the Caenorhabditis remanei genome.</title>
        <authorList>
            <consortium name="The Caenorhabditis remanei Sequencing Consortium"/>
            <person name="Wilson R.K."/>
        </authorList>
    </citation>
    <scope>NUCLEOTIDE SEQUENCE [LARGE SCALE GENOMIC DNA]</scope>
    <source>
        <strain evidence="12">PB4641</strain>
    </source>
</reference>
<feature type="compositionally biased region" description="Acidic residues" evidence="9">
    <location>
        <begin position="348"/>
        <end position="358"/>
    </location>
</feature>
<dbReference type="PANTHER" id="PTHR11003:SF250">
    <property type="entry name" value="POTASSIUM CHANNEL DOMAIN-CONTAINING PROTEIN"/>
    <property type="match status" value="1"/>
</dbReference>
<dbReference type="PANTHER" id="PTHR11003">
    <property type="entry name" value="POTASSIUM CHANNEL, SUBFAMILY K"/>
    <property type="match status" value="1"/>
</dbReference>
<feature type="transmembrane region" description="Helical" evidence="10">
    <location>
        <begin position="160"/>
        <end position="182"/>
    </location>
</feature>